<sequence>VLVLVLAVLLVGAAAVLFIPTEPPPAAAPKPSQAGGFVDEQVMQQVAVIEAKHRHWDATVWADEMTARRYGEVAIQIWDNLRAGADPFQLLVGMPFREMQLGQAQPAEEWESGIRRVRLAKGGPSWSAAQFTQALGRWKAAGWQLEQSEWRHRRFDPHTDGGPTSVFWVSLHLVNDTLAKRGILRGDITVQWQPAELTPETLAQPDRIDLAGLEWLERTGAPAFNPANRQDITPNDGNIFIDPLILYDFNGDGRVEVILGCKNRIYRNLGEGRFKAE</sequence>
<gene>
    <name evidence="1" type="ORF">METZ01_LOCUS201564</name>
</gene>
<accession>A0A382EDI4</accession>
<dbReference type="AlphaFoldDB" id="A0A382EDI4"/>
<name>A0A382EDI4_9ZZZZ</name>
<feature type="non-terminal residue" evidence="1">
    <location>
        <position position="1"/>
    </location>
</feature>
<reference evidence="1" key="1">
    <citation type="submission" date="2018-05" db="EMBL/GenBank/DDBJ databases">
        <authorList>
            <person name="Lanie J.A."/>
            <person name="Ng W.-L."/>
            <person name="Kazmierczak K.M."/>
            <person name="Andrzejewski T.M."/>
            <person name="Davidsen T.M."/>
            <person name="Wayne K.J."/>
            <person name="Tettelin H."/>
            <person name="Glass J.I."/>
            <person name="Rusch D."/>
            <person name="Podicherti R."/>
            <person name="Tsui H.-C.T."/>
            <person name="Winkler M.E."/>
        </authorList>
    </citation>
    <scope>NUCLEOTIDE SEQUENCE</scope>
</reference>
<feature type="non-terminal residue" evidence="1">
    <location>
        <position position="277"/>
    </location>
</feature>
<proteinExistence type="predicted"/>
<dbReference type="EMBL" id="UINC01043949">
    <property type="protein sequence ID" value="SVB48710.1"/>
    <property type="molecule type" value="Genomic_DNA"/>
</dbReference>
<evidence type="ECO:0000313" key="1">
    <source>
        <dbReference type="EMBL" id="SVB48710.1"/>
    </source>
</evidence>
<protein>
    <submittedName>
        <fullName evidence="1">Uncharacterized protein</fullName>
    </submittedName>
</protein>
<organism evidence="1">
    <name type="scientific">marine metagenome</name>
    <dbReference type="NCBI Taxonomy" id="408172"/>
    <lineage>
        <taxon>unclassified sequences</taxon>
        <taxon>metagenomes</taxon>
        <taxon>ecological metagenomes</taxon>
    </lineage>
</organism>